<dbReference type="AlphaFoldDB" id="A0A3M3RWJ3"/>
<proteinExistence type="predicted"/>
<dbReference type="RefSeq" id="WP_144434311.1">
    <property type="nucleotide sequence ID" value="NZ_RBPH01000070.1"/>
</dbReference>
<dbReference type="EMBL" id="RBPH01000070">
    <property type="protein sequence ID" value="RMN83573.1"/>
    <property type="molecule type" value="Genomic_DNA"/>
</dbReference>
<evidence type="ECO:0000313" key="1">
    <source>
        <dbReference type="EMBL" id="RMN83573.1"/>
    </source>
</evidence>
<dbReference type="Proteomes" id="UP000270524">
    <property type="component" value="Unassembled WGS sequence"/>
</dbReference>
<dbReference type="EMBL" id="RBPJ01000082">
    <property type="protein sequence ID" value="RMO00786.1"/>
    <property type="molecule type" value="Genomic_DNA"/>
</dbReference>
<evidence type="ECO:0000313" key="2">
    <source>
        <dbReference type="EMBL" id="RMO00786.1"/>
    </source>
</evidence>
<organism evidence="2 4">
    <name type="scientific">Pseudomonas cannabina</name>
    <dbReference type="NCBI Taxonomy" id="86840"/>
    <lineage>
        <taxon>Bacteria</taxon>
        <taxon>Pseudomonadati</taxon>
        <taxon>Pseudomonadota</taxon>
        <taxon>Gammaproteobacteria</taxon>
        <taxon>Pseudomonadales</taxon>
        <taxon>Pseudomonadaceae</taxon>
        <taxon>Pseudomonas</taxon>
    </lineage>
</organism>
<sequence length="428" mass="48323">MKRTLHSWDYRLLDTPKDIECPVMEVIGHDHEAPLLRGPGHISIKSPMSMQFVMHAEACDEGRAFQALMQAKANPYENLEQLRVFAIDYDGTRWNCGWANVQMGDITESRWRLSGEIQGIMTTVSGHGVSQNAGVEVMYDSKLNFPHPMPRKRGDPELGKDETPHAVTVDGVKLEFFNSPDKSRTLGVANVCSGFNHPFAENWISEPLNILLGQLIYPRLVARNMGNGTAQVSLRVVPEHVANHKISSILSEPAWADQKRFWELYGAIFSVVIQARDESGNPNFELNPLTHYYQELAQATTGSNWVLCMTLASVIEGVANLMFPIKDRASDIDVKKIESLKAHIEEWKEDMHLRQRMLDSLARTKTNGVVQSLRGLCKSGILDNSHLQTWQTVRNQVMHGRLVSPWSTQELELQLKNLIQLVHRLSEA</sequence>
<gene>
    <name evidence="2" type="ORF">ALQ51_01097</name>
    <name evidence="1" type="ORF">ALQ53_01343</name>
</gene>
<evidence type="ECO:0000313" key="3">
    <source>
        <dbReference type="Proteomes" id="UP000269335"/>
    </source>
</evidence>
<evidence type="ECO:0008006" key="5">
    <source>
        <dbReference type="Google" id="ProtNLM"/>
    </source>
</evidence>
<name>A0A3M3RWJ3_PSECA</name>
<reference evidence="3 4" key="1">
    <citation type="submission" date="2018-08" db="EMBL/GenBank/DDBJ databases">
        <title>Recombination of ecologically and evolutionarily significant loci maintains genetic cohesion in the Pseudomonas syringae species complex.</title>
        <authorList>
            <person name="Dillon M."/>
            <person name="Thakur S."/>
            <person name="Almeida R.N.D."/>
            <person name="Weir B.S."/>
            <person name="Guttman D.S."/>
        </authorList>
    </citation>
    <scope>NUCLEOTIDE SEQUENCE [LARGE SCALE GENOMIC DNA]</scope>
    <source>
        <strain evidence="1 3">ICMP 15201</strain>
        <strain evidence="2 4">ICMP 15203</strain>
    </source>
</reference>
<comment type="caution">
    <text evidence="2">The sequence shown here is derived from an EMBL/GenBank/DDBJ whole genome shotgun (WGS) entry which is preliminary data.</text>
</comment>
<dbReference type="Proteomes" id="UP000269335">
    <property type="component" value="Unassembled WGS sequence"/>
</dbReference>
<evidence type="ECO:0000313" key="4">
    <source>
        <dbReference type="Proteomes" id="UP000270524"/>
    </source>
</evidence>
<accession>A0A3M3RWJ3</accession>
<protein>
    <recommendedName>
        <fullName evidence="5">ApeA N-terminal domain-containing protein</fullName>
    </recommendedName>
</protein>